<evidence type="ECO:0000256" key="2">
    <source>
        <dbReference type="ARBA" id="ARBA00022618"/>
    </source>
</evidence>
<name>A0A6J4J5P9_9ACTN</name>
<keyword evidence="2 10" id="KW-0132">Cell division</keyword>
<feature type="binding site" evidence="10">
    <location>
        <position position="166"/>
    </location>
    <ligand>
        <name>UDP-N-acetyl-alpha-D-glucosamine</name>
        <dbReference type="ChEBI" id="CHEBI:57705"/>
    </ligand>
</feature>
<dbReference type="Gene3D" id="3.40.50.2000">
    <property type="entry name" value="Glycogen Phosphorylase B"/>
    <property type="match status" value="2"/>
</dbReference>
<gene>
    <name evidence="10" type="primary">murG</name>
    <name evidence="14" type="ORF">AVDCRST_MAG50-3341</name>
</gene>
<dbReference type="GO" id="GO:0071555">
    <property type="term" value="P:cell wall organization"/>
    <property type="evidence" value="ECO:0007669"/>
    <property type="project" value="UniProtKB-KW"/>
</dbReference>
<dbReference type="SUPFAM" id="SSF53756">
    <property type="entry name" value="UDP-Glycosyltransferase/glycogen phosphorylase"/>
    <property type="match status" value="1"/>
</dbReference>
<dbReference type="UniPathway" id="UPA00219"/>
<dbReference type="GO" id="GO:0050511">
    <property type="term" value="F:undecaprenyldiphospho-muramoylpentapeptide beta-N-acetylglucosaminyltransferase activity"/>
    <property type="evidence" value="ECO:0007669"/>
    <property type="project" value="UniProtKB-UniRule"/>
</dbReference>
<dbReference type="GO" id="GO:0005886">
    <property type="term" value="C:plasma membrane"/>
    <property type="evidence" value="ECO:0007669"/>
    <property type="project" value="UniProtKB-SubCell"/>
</dbReference>
<evidence type="ECO:0000259" key="13">
    <source>
        <dbReference type="Pfam" id="PF04101"/>
    </source>
</evidence>
<comment type="similarity">
    <text evidence="10">Belongs to the glycosyltransferase 28 family. MurG subfamily.</text>
</comment>
<comment type="subcellular location">
    <subcellularLocation>
        <location evidence="10">Cell membrane</location>
        <topology evidence="10">Peripheral membrane protein</topology>
        <orientation evidence="10">Cytoplasmic side</orientation>
    </subcellularLocation>
</comment>
<reference evidence="14" key="1">
    <citation type="submission" date="2020-02" db="EMBL/GenBank/DDBJ databases">
        <authorList>
            <person name="Meier V. D."/>
        </authorList>
    </citation>
    <scope>NUCLEOTIDE SEQUENCE</scope>
    <source>
        <strain evidence="14">AVDCRST_MAG50</strain>
    </source>
</reference>
<feature type="binding site" evidence="10">
    <location>
        <position position="302"/>
    </location>
    <ligand>
        <name>UDP-N-acetyl-alpha-D-glucosamine</name>
        <dbReference type="ChEBI" id="CHEBI:57705"/>
    </ligand>
</feature>
<evidence type="ECO:0000256" key="7">
    <source>
        <dbReference type="ARBA" id="ARBA00023136"/>
    </source>
</evidence>
<evidence type="ECO:0000256" key="5">
    <source>
        <dbReference type="ARBA" id="ARBA00022960"/>
    </source>
</evidence>
<evidence type="ECO:0000259" key="12">
    <source>
        <dbReference type="Pfam" id="PF03033"/>
    </source>
</evidence>
<feature type="transmembrane region" description="Helical" evidence="11">
    <location>
        <begin position="75"/>
        <end position="94"/>
    </location>
</feature>
<dbReference type="GO" id="GO:0005975">
    <property type="term" value="P:carbohydrate metabolic process"/>
    <property type="evidence" value="ECO:0007669"/>
    <property type="project" value="InterPro"/>
</dbReference>
<proteinExistence type="inferred from homology"/>
<comment type="caution">
    <text evidence="10">Lacks conserved residue(s) required for the propagation of feature annotation.</text>
</comment>
<feature type="binding site" evidence="10">
    <location>
        <begin position="14"/>
        <end position="16"/>
    </location>
    <ligand>
        <name>UDP-N-acetyl-alpha-D-glucosamine</name>
        <dbReference type="ChEBI" id="CHEBI:57705"/>
    </ligand>
</feature>
<keyword evidence="1 10" id="KW-1003">Cell membrane</keyword>
<dbReference type="GO" id="GO:0008360">
    <property type="term" value="P:regulation of cell shape"/>
    <property type="evidence" value="ECO:0007669"/>
    <property type="project" value="UniProtKB-KW"/>
</dbReference>
<dbReference type="GO" id="GO:0051301">
    <property type="term" value="P:cell division"/>
    <property type="evidence" value="ECO:0007669"/>
    <property type="project" value="UniProtKB-KW"/>
</dbReference>
<dbReference type="AlphaFoldDB" id="A0A6J4J5P9"/>
<evidence type="ECO:0000256" key="8">
    <source>
        <dbReference type="ARBA" id="ARBA00023306"/>
    </source>
</evidence>
<dbReference type="Pfam" id="PF03033">
    <property type="entry name" value="Glyco_transf_28"/>
    <property type="match status" value="1"/>
</dbReference>
<keyword evidence="6 10" id="KW-0573">Peptidoglycan synthesis</keyword>
<dbReference type="CDD" id="cd03785">
    <property type="entry name" value="GT28_MurG"/>
    <property type="match status" value="1"/>
</dbReference>
<feature type="domain" description="Glycosyl transferase family 28 C-terminal" evidence="13">
    <location>
        <begin position="195"/>
        <end position="361"/>
    </location>
</feature>
<dbReference type="HAMAP" id="MF_00033">
    <property type="entry name" value="MurG"/>
    <property type="match status" value="1"/>
</dbReference>
<comment type="catalytic activity">
    <reaction evidence="10">
        <text>di-trans,octa-cis-undecaprenyl diphospho-N-acetyl-alpha-D-muramoyl-L-alanyl-D-glutamyl-meso-2,6-diaminopimeloyl-D-alanyl-D-alanine + UDP-N-acetyl-alpha-D-glucosamine = di-trans,octa-cis-undecaprenyl diphospho-[N-acetyl-alpha-D-glucosaminyl-(1-&gt;4)]-N-acetyl-alpha-D-muramoyl-L-alanyl-D-glutamyl-meso-2,6-diaminopimeloyl-D-alanyl-D-alanine + UDP + H(+)</text>
        <dbReference type="Rhea" id="RHEA:31227"/>
        <dbReference type="ChEBI" id="CHEBI:15378"/>
        <dbReference type="ChEBI" id="CHEBI:57705"/>
        <dbReference type="ChEBI" id="CHEBI:58223"/>
        <dbReference type="ChEBI" id="CHEBI:61387"/>
        <dbReference type="ChEBI" id="CHEBI:61388"/>
        <dbReference type="EC" id="2.4.1.227"/>
    </reaction>
</comment>
<dbReference type="GO" id="GO:0009252">
    <property type="term" value="P:peptidoglycan biosynthetic process"/>
    <property type="evidence" value="ECO:0007669"/>
    <property type="project" value="UniProtKB-UniRule"/>
</dbReference>
<dbReference type="InterPro" id="IPR006009">
    <property type="entry name" value="GlcNAc_MurG"/>
</dbReference>
<dbReference type="PANTHER" id="PTHR21015">
    <property type="entry name" value="UDP-N-ACETYLGLUCOSAMINE--N-ACETYLMURAMYL-(PENTAPEPTIDE) PYROPHOSPHORYL-UNDECAPRENOL N-ACETYLGLUCOSAMINE TRANSFERASE 1"/>
    <property type="match status" value="1"/>
</dbReference>
<dbReference type="EC" id="2.4.1.227" evidence="10"/>
<keyword evidence="9 10" id="KW-0961">Cell wall biogenesis/degradation</keyword>
<keyword evidence="11" id="KW-1133">Transmembrane helix</keyword>
<evidence type="ECO:0000256" key="1">
    <source>
        <dbReference type="ARBA" id="ARBA00022475"/>
    </source>
</evidence>
<feature type="domain" description="Glycosyltransferase family 28 N-terminal" evidence="12">
    <location>
        <begin position="7"/>
        <end position="144"/>
    </location>
</feature>
<organism evidence="14">
    <name type="scientific">uncultured Acidimicrobiales bacterium</name>
    <dbReference type="NCBI Taxonomy" id="310071"/>
    <lineage>
        <taxon>Bacteria</taxon>
        <taxon>Bacillati</taxon>
        <taxon>Actinomycetota</taxon>
        <taxon>Acidimicrobiia</taxon>
        <taxon>Acidimicrobiales</taxon>
        <taxon>environmental samples</taxon>
    </lineage>
</organism>
<keyword evidence="8 10" id="KW-0131">Cell cycle</keyword>
<dbReference type="Pfam" id="PF04101">
    <property type="entry name" value="Glyco_tran_28_C"/>
    <property type="match status" value="1"/>
</dbReference>
<dbReference type="InterPro" id="IPR004276">
    <property type="entry name" value="GlycoTrans_28_N"/>
</dbReference>
<feature type="transmembrane region" description="Helical" evidence="11">
    <location>
        <begin position="6"/>
        <end position="29"/>
    </location>
</feature>
<evidence type="ECO:0000256" key="4">
    <source>
        <dbReference type="ARBA" id="ARBA00022679"/>
    </source>
</evidence>
<dbReference type="InterPro" id="IPR007235">
    <property type="entry name" value="Glyco_trans_28_C"/>
</dbReference>
<dbReference type="PANTHER" id="PTHR21015:SF22">
    <property type="entry name" value="GLYCOSYLTRANSFERASE"/>
    <property type="match status" value="1"/>
</dbReference>
<evidence type="ECO:0000256" key="9">
    <source>
        <dbReference type="ARBA" id="ARBA00023316"/>
    </source>
</evidence>
<dbReference type="NCBIfam" id="TIGR01133">
    <property type="entry name" value="murG"/>
    <property type="match status" value="1"/>
</dbReference>
<accession>A0A6J4J5P9</accession>
<evidence type="ECO:0000256" key="6">
    <source>
        <dbReference type="ARBA" id="ARBA00022984"/>
    </source>
</evidence>
<protein>
    <recommendedName>
        <fullName evidence="10">UDP-N-acetylglucosamine--N-acetylmuramyl-(pentapeptide) pyrophosphoryl-undecaprenol N-acetylglucosamine transferase</fullName>
        <ecNumber evidence="10">2.4.1.227</ecNumber>
    </recommendedName>
    <alternativeName>
        <fullName evidence="10">Undecaprenyl-PP-MurNAc-pentapeptide-UDPGlcNAc GlcNAc transferase</fullName>
    </alternativeName>
</protein>
<keyword evidence="11" id="KW-0812">Transmembrane</keyword>
<keyword evidence="4 10" id="KW-0808">Transferase</keyword>
<feature type="binding site" evidence="10">
    <location>
        <position position="129"/>
    </location>
    <ligand>
        <name>UDP-N-acetyl-alpha-D-glucosamine</name>
        <dbReference type="ChEBI" id="CHEBI:57705"/>
    </ligand>
</feature>
<keyword evidence="3 10" id="KW-0328">Glycosyltransferase</keyword>
<feature type="transmembrane region" description="Helical" evidence="11">
    <location>
        <begin position="100"/>
        <end position="119"/>
    </location>
</feature>
<feature type="binding site" evidence="10">
    <location>
        <position position="201"/>
    </location>
    <ligand>
        <name>UDP-N-acetyl-alpha-D-glucosamine</name>
        <dbReference type="ChEBI" id="CHEBI:57705"/>
    </ligand>
</feature>
<evidence type="ECO:0000256" key="11">
    <source>
        <dbReference type="SAM" id="Phobius"/>
    </source>
</evidence>
<comment type="function">
    <text evidence="10">Cell wall formation. Catalyzes the transfer of a GlcNAc subunit on undecaprenyl-pyrophosphoryl-MurNAc-pentapeptide (lipid intermediate I) to form undecaprenyl-pyrophosphoryl-MurNAc-(pentapeptide)GlcNAc (lipid intermediate II).</text>
</comment>
<dbReference type="EMBL" id="CADCTF010000156">
    <property type="protein sequence ID" value="CAA9268637.1"/>
    <property type="molecule type" value="Genomic_DNA"/>
</dbReference>
<evidence type="ECO:0000313" key="14">
    <source>
        <dbReference type="EMBL" id="CAA9268637.1"/>
    </source>
</evidence>
<keyword evidence="7 10" id="KW-0472">Membrane</keyword>
<sequence length="371" mass="38485">MSSRPWVVIAGGGTAGHVVPALAIGRALAARGHEPATVRFVGSKRGVEGRMVTEAGFPVTLLPGRGLARRLTLDNVGALFGFVSAFVQAFGLLARWRPKVVVSMGGYASAPCAVAAALLRIPVVISEQNALPTATHRMVGRFAVASAVPFAGTPLPHPVVTGNPVRSEVLSLDTSGAGRAAARSQLGLPLEGVVIAATGGSLGARTINAAVVGLSAGWPGPQPITVHHVVGRRDWEWAQAQPTSANPLVDHRLVEYEERMPELLAAADLVISRAGGSIVSELAVVGRASILVPLPIAPYDHQAFNARVLERAGGALMVRDHDLTAGRLITELVALIGEPGRLEAMGAAARTEGQPDAADRVAEVVERHARP</sequence>
<evidence type="ECO:0000256" key="3">
    <source>
        <dbReference type="ARBA" id="ARBA00022676"/>
    </source>
</evidence>
<comment type="pathway">
    <text evidence="10">Cell wall biogenesis; peptidoglycan biosynthesis.</text>
</comment>
<keyword evidence="5 10" id="KW-0133">Cell shape</keyword>
<evidence type="ECO:0000256" key="10">
    <source>
        <dbReference type="HAMAP-Rule" id="MF_00033"/>
    </source>
</evidence>